<evidence type="ECO:0000259" key="7">
    <source>
        <dbReference type="Pfam" id="PF12698"/>
    </source>
</evidence>
<evidence type="ECO:0000256" key="2">
    <source>
        <dbReference type="ARBA" id="ARBA00022475"/>
    </source>
</evidence>
<evidence type="ECO:0000256" key="4">
    <source>
        <dbReference type="ARBA" id="ARBA00022989"/>
    </source>
</evidence>
<feature type="domain" description="ABC-2 type transporter transmembrane" evidence="7">
    <location>
        <begin position="19"/>
        <end position="387"/>
    </location>
</feature>
<dbReference type="Gene3D" id="3.40.1710.10">
    <property type="entry name" value="abc type-2 transporter like domain"/>
    <property type="match status" value="1"/>
</dbReference>
<name>A0A3A9K8M5_9BACI</name>
<feature type="transmembrane region" description="Helical" evidence="6">
    <location>
        <begin position="318"/>
        <end position="340"/>
    </location>
</feature>
<dbReference type="GO" id="GO:0005886">
    <property type="term" value="C:plasma membrane"/>
    <property type="evidence" value="ECO:0007669"/>
    <property type="project" value="UniProtKB-SubCell"/>
</dbReference>
<reference evidence="8 9" key="1">
    <citation type="submission" date="2017-10" db="EMBL/GenBank/DDBJ databases">
        <title>Bacillus sp. nov., a halophilic bacterium isolated from a Keqin Lake.</title>
        <authorList>
            <person name="Wang H."/>
        </authorList>
    </citation>
    <scope>NUCLEOTIDE SEQUENCE [LARGE SCALE GENOMIC DNA]</scope>
    <source>
        <strain evidence="8 9">KCTC 13187</strain>
    </source>
</reference>
<protein>
    <recommendedName>
        <fullName evidence="7">ABC-2 type transporter transmembrane domain-containing protein</fullName>
    </recommendedName>
</protein>
<feature type="transmembrane region" description="Helical" evidence="6">
    <location>
        <begin position="210"/>
        <end position="227"/>
    </location>
</feature>
<dbReference type="RefSeq" id="WP_110934931.1">
    <property type="nucleotide sequence ID" value="NZ_KZ614146.1"/>
</dbReference>
<evidence type="ECO:0000313" key="8">
    <source>
        <dbReference type="EMBL" id="RKL65993.1"/>
    </source>
</evidence>
<dbReference type="InterPro" id="IPR051449">
    <property type="entry name" value="ABC-2_transporter_component"/>
</dbReference>
<keyword evidence="3 6" id="KW-0812">Transmembrane</keyword>
<dbReference type="Pfam" id="PF12698">
    <property type="entry name" value="ABC2_membrane_3"/>
    <property type="match status" value="1"/>
</dbReference>
<gene>
    <name evidence="8" type="ORF">CR203_18155</name>
</gene>
<organism evidence="8 9">
    <name type="scientific">Salipaludibacillus neizhouensis</name>
    <dbReference type="NCBI Taxonomy" id="885475"/>
    <lineage>
        <taxon>Bacteria</taxon>
        <taxon>Bacillati</taxon>
        <taxon>Bacillota</taxon>
        <taxon>Bacilli</taxon>
        <taxon>Bacillales</taxon>
        <taxon>Bacillaceae</taxon>
    </lineage>
</organism>
<keyword evidence="5 6" id="KW-0472">Membrane</keyword>
<dbReference type="PANTHER" id="PTHR30294">
    <property type="entry name" value="MEMBRANE COMPONENT OF ABC TRANSPORTER YHHJ-RELATED"/>
    <property type="match status" value="1"/>
</dbReference>
<keyword evidence="9" id="KW-1185">Reference proteome</keyword>
<dbReference type="Proteomes" id="UP000281498">
    <property type="component" value="Unassembled WGS sequence"/>
</dbReference>
<feature type="transmembrane region" description="Helical" evidence="6">
    <location>
        <begin position="248"/>
        <end position="278"/>
    </location>
</feature>
<dbReference type="AlphaFoldDB" id="A0A3A9K8M5"/>
<dbReference type="EMBL" id="PDOE01000010">
    <property type="protein sequence ID" value="RKL65993.1"/>
    <property type="molecule type" value="Genomic_DNA"/>
</dbReference>
<evidence type="ECO:0000256" key="1">
    <source>
        <dbReference type="ARBA" id="ARBA00004651"/>
    </source>
</evidence>
<feature type="transmembrane region" description="Helical" evidence="6">
    <location>
        <begin position="373"/>
        <end position="395"/>
    </location>
</feature>
<feature type="transmembrane region" description="Helical" evidence="6">
    <location>
        <begin position="284"/>
        <end position="306"/>
    </location>
</feature>
<dbReference type="GO" id="GO:0140359">
    <property type="term" value="F:ABC-type transporter activity"/>
    <property type="evidence" value="ECO:0007669"/>
    <property type="project" value="InterPro"/>
</dbReference>
<proteinExistence type="predicted"/>
<comment type="caution">
    <text evidence="8">The sequence shown here is derived from an EMBL/GenBank/DDBJ whole genome shotgun (WGS) entry which is preliminary data.</text>
</comment>
<evidence type="ECO:0000256" key="5">
    <source>
        <dbReference type="ARBA" id="ARBA00023136"/>
    </source>
</evidence>
<keyword evidence="4 6" id="KW-1133">Transmembrane helix</keyword>
<dbReference type="PANTHER" id="PTHR30294:SF29">
    <property type="entry name" value="MULTIDRUG ABC TRANSPORTER PERMEASE YBHS-RELATED"/>
    <property type="match status" value="1"/>
</dbReference>
<keyword evidence="2" id="KW-1003">Cell membrane</keyword>
<accession>A0A3A9K8M5</accession>
<evidence type="ECO:0000256" key="3">
    <source>
        <dbReference type="ARBA" id="ARBA00022692"/>
    </source>
</evidence>
<dbReference type="InterPro" id="IPR013525">
    <property type="entry name" value="ABC2_TM"/>
</dbReference>
<evidence type="ECO:0000313" key="9">
    <source>
        <dbReference type="Proteomes" id="UP000281498"/>
    </source>
</evidence>
<dbReference type="OrthoDB" id="2956491at2"/>
<comment type="subcellular location">
    <subcellularLocation>
        <location evidence="1">Cell membrane</location>
        <topology evidence="1">Multi-pass membrane protein</topology>
    </subcellularLocation>
</comment>
<sequence length="400" mass="44993">MKKGFALYKQRIKMIPLPALFFVMIFLVAGGGFAAVSIADWVKGNEIISPFQVAIVDNEDSFETGIIRKQLQESEATKELITYIHTSQEEARYLLNSDQVVATVLIPETFTDDLRTGRNTPLEVELQESFSLERALFLELIYAATDLVNAAQTAVNTVHYYLGEWDVEAEEKSKITNEAIIHFSLEAFNRSQLITQSEIEATGSYSVEKYYVSSFFIILLYLFPALLSPVTQLSLNKSVVERFISLNVGYLPIVISSFILFFMFCAGVSTIALSGLILMGVLEISWGLIAVTCLFVLFFASLFTFFSFLPVRPLQEQAMVCIIGIILFIIGGLILPISFLPSWLSDIHRFTPFHWLHQLFLLGAFDQNFTKELYVSFVLFFSLSFLLLAAAVGMAKKKVI</sequence>
<evidence type="ECO:0000256" key="6">
    <source>
        <dbReference type="SAM" id="Phobius"/>
    </source>
</evidence>